<accession>A0A1G7EW12</accession>
<reference evidence="1 2" key="1">
    <citation type="submission" date="2016-10" db="EMBL/GenBank/DDBJ databases">
        <authorList>
            <person name="de Groot N.N."/>
        </authorList>
    </citation>
    <scope>NUCLEOTIDE SEQUENCE [LARGE SCALE GENOMIC DNA]</scope>
    <source>
        <strain evidence="1 2">DSM 16195</strain>
    </source>
</reference>
<gene>
    <name evidence="1" type="ORF">SAMN05421855_102174</name>
</gene>
<name>A0A1G7EW12_9FLAO</name>
<dbReference type="EMBL" id="FNBA01000002">
    <property type="protein sequence ID" value="SDE67792.1"/>
    <property type="molecule type" value="Genomic_DNA"/>
</dbReference>
<proteinExistence type="predicted"/>
<evidence type="ECO:0000313" key="1">
    <source>
        <dbReference type="EMBL" id="SDE67792.1"/>
    </source>
</evidence>
<evidence type="ECO:0000313" key="2">
    <source>
        <dbReference type="Proteomes" id="UP000199321"/>
    </source>
</evidence>
<sequence>MKVYIRTFLLKHTLPLYFKKFGALYAGLGYV</sequence>
<protein>
    <submittedName>
        <fullName evidence="1">Uncharacterized protein</fullName>
    </submittedName>
</protein>
<keyword evidence="2" id="KW-1185">Reference proteome</keyword>
<dbReference type="Proteomes" id="UP000199321">
    <property type="component" value="Unassembled WGS sequence"/>
</dbReference>
<dbReference type="AlphaFoldDB" id="A0A1G7EW12"/>
<organism evidence="1 2">
    <name type="scientific">Ulvibacter litoralis</name>
    <dbReference type="NCBI Taxonomy" id="227084"/>
    <lineage>
        <taxon>Bacteria</taxon>
        <taxon>Pseudomonadati</taxon>
        <taxon>Bacteroidota</taxon>
        <taxon>Flavobacteriia</taxon>
        <taxon>Flavobacteriales</taxon>
        <taxon>Flavobacteriaceae</taxon>
        <taxon>Ulvibacter</taxon>
    </lineage>
</organism>